<evidence type="ECO:0000313" key="3">
    <source>
        <dbReference type="Proteomes" id="UP000521872"/>
    </source>
</evidence>
<proteinExistence type="predicted"/>
<protein>
    <submittedName>
        <fullName evidence="2">Uncharacterized protein</fullName>
    </submittedName>
</protein>
<keyword evidence="1" id="KW-0732">Signal</keyword>
<reference evidence="2 3" key="1">
    <citation type="submission" date="2019-12" db="EMBL/GenBank/DDBJ databases">
        <authorList>
            <person name="Floudas D."/>
            <person name="Bentzer J."/>
            <person name="Ahren D."/>
            <person name="Johansson T."/>
            <person name="Persson P."/>
            <person name="Tunlid A."/>
        </authorList>
    </citation>
    <scope>NUCLEOTIDE SEQUENCE [LARGE SCALE GENOMIC DNA]</scope>
    <source>
        <strain evidence="2 3">CBS 102.39</strain>
    </source>
</reference>
<dbReference type="EMBL" id="JAACJL010000030">
    <property type="protein sequence ID" value="KAF4617289.1"/>
    <property type="molecule type" value="Genomic_DNA"/>
</dbReference>
<dbReference type="AlphaFoldDB" id="A0A8H4QUU6"/>
<feature type="chain" id="PRO_5034287357" evidence="1">
    <location>
        <begin position="28"/>
        <end position="166"/>
    </location>
</feature>
<organism evidence="2 3">
    <name type="scientific">Agrocybe pediades</name>
    <dbReference type="NCBI Taxonomy" id="84607"/>
    <lineage>
        <taxon>Eukaryota</taxon>
        <taxon>Fungi</taxon>
        <taxon>Dikarya</taxon>
        <taxon>Basidiomycota</taxon>
        <taxon>Agaricomycotina</taxon>
        <taxon>Agaricomycetes</taxon>
        <taxon>Agaricomycetidae</taxon>
        <taxon>Agaricales</taxon>
        <taxon>Agaricineae</taxon>
        <taxon>Strophariaceae</taxon>
        <taxon>Agrocybe</taxon>
    </lineage>
</organism>
<comment type="caution">
    <text evidence="2">The sequence shown here is derived from an EMBL/GenBank/DDBJ whole genome shotgun (WGS) entry which is preliminary data.</text>
</comment>
<evidence type="ECO:0000313" key="2">
    <source>
        <dbReference type="EMBL" id="KAF4617289.1"/>
    </source>
</evidence>
<keyword evidence="3" id="KW-1185">Reference proteome</keyword>
<dbReference type="Proteomes" id="UP000521872">
    <property type="component" value="Unassembled WGS sequence"/>
</dbReference>
<accession>A0A8H4QUU6</accession>
<sequence>MRRFDGCGLSFLLRLLLEVRLRKSTSCNWGCTCGIFCKNNKIDKLFLFYGNRSGLLCTVDDPIYIHENPLELIRVISSVALMSLSKLVTSEITVPRHSFDSEIPLNLLLHGTEEIKWEITLGNNVYRTVEYIYKPWCEIMIGTAMLVWKAVCVKEDDVKSPHAQQS</sequence>
<gene>
    <name evidence="2" type="ORF">D9613_005649</name>
</gene>
<feature type="signal peptide" evidence="1">
    <location>
        <begin position="1"/>
        <end position="27"/>
    </location>
</feature>
<evidence type="ECO:0000256" key="1">
    <source>
        <dbReference type="SAM" id="SignalP"/>
    </source>
</evidence>
<name>A0A8H4QUU6_9AGAR</name>